<dbReference type="PANTHER" id="PTHR43080:SF2">
    <property type="entry name" value="CBS DOMAIN-CONTAINING PROTEIN"/>
    <property type="match status" value="1"/>
</dbReference>
<reference evidence="4 5" key="1">
    <citation type="submission" date="2022-10" db="EMBL/GenBank/DDBJ databases">
        <title>Xanthomonas sp. H13-6.</title>
        <authorList>
            <person name="Liu X."/>
            <person name="Deng Z."/>
            <person name="Jiang Y."/>
            <person name="Yu T."/>
            <person name="Ai J."/>
        </authorList>
    </citation>
    <scope>NUCLEOTIDE SEQUENCE [LARGE SCALE GENOMIC DNA]</scope>
    <source>
        <strain evidence="4 5">H13-6</strain>
    </source>
</reference>
<dbReference type="PROSITE" id="PS51371">
    <property type="entry name" value="CBS"/>
    <property type="match status" value="2"/>
</dbReference>
<dbReference type="CDD" id="cd04623">
    <property type="entry name" value="CBS_pair_bac_euk"/>
    <property type="match status" value="1"/>
</dbReference>
<accession>A0ABT3JV46</accession>
<dbReference type="SMART" id="SM00116">
    <property type="entry name" value="CBS"/>
    <property type="match status" value="2"/>
</dbReference>
<feature type="domain" description="CBS" evidence="3">
    <location>
        <begin position="76"/>
        <end position="132"/>
    </location>
</feature>
<dbReference type="Proteomes" id="UP001209922">
    <property type="component" value="Unassembled WGS sequence"/>
</dbReference>
<dbReference type="SUPFAM" id="SSF54631">
    <property type="entry name" value="CBS-domain pair"/>
    <property type="match status" value="1"/>
</dbReference>
<keyword evidence="5" id="KW-1185">Reference proteome</keyword>
<evidence type="ECO:0000313" key="4">
    <source>
        <dbReference type="EMBL" id="MCW4472367.1"/>
    </source>
</evidence>
<organism evidence="4 5">
    <name type="scientific">Xanthomonas chitinilytica</name>
    <dbReference type="NCBI Taxonomy" id="2989819"/>
    <lineage>
        <taxon>Bacteria</taxon>
        <taxon>Pseudomonadati</taxon>
        <taxon>Pseudomonadota</taxon>
        <taxon>Gammaproteobacteria</taxon>
        <taxon>Lysobacterales</taxon>
        <taxon>Lysobacteraceae</taxon>
        <taxon>Xanthomonas</taxon>
    </lineage>
</organism>
<proteinExistence type="predicted"/>
<evidence type="ECO:0000256" key="2">
    <source>
        <dbReference type="PROSITE-ProRule" id="PRU00703"/>
    </source>
</evidence>
<evidence type="ECO:0000259" key="3">
    <source>
        <dbReference type="PROSITE" id="PS51371"/>
    </source>
</evidence>
<dbReference type="EMBL" id="JAPCHY010000005">
    <property type="protein sequence ID" value="MCW4472367.1"/>
    <property type="molecule type" value="Genomic_DNA"/>
</dbReference>
<keyword evidence="1 2" id="KW-0129">CBS domain</keyword>
<dbReference type="Gene3D" id="3.10.580.10">
    <property type="entry name" value="CBS-domain"/>
    <property type="match status" value="1"/>
</dbReference>
<evidence type="ECO:0000256" key="1">
    <source>
        <dbReference type="ARBA" id="ARBA00023122"/>
    </source>
</evidence>
<name>A0ABT3JV46_9XANT</name>
<sequence>MQTVRQLLGGKAPEVYAVSPDAAVIEAIRLMAEKGVGAVLVMDGRRLAGIMSERDYARKIVLRDRSSANTPVREIMTAEVVTVAPDAEVNECLQVVTNRRIRHLPVLEQGEVIGVISIGDLVKAVIEEQRQELDHLQHYIVSG</sequence>
<dbReference type="Pfam" id="PF00571">
    <property type="entry name" value="CBS"/>
    <property type="match status" value="2"/>
</dbReference>
<dbReference type="InterPro" id="IPR000644">
    <property type="entry name" value="CBS_dom"/>
</dbReference>
<dbReference type="InterPro" id="IPR046342">
    <property type="entry name" value="CBS_dom_sf"/>
</dbReference>
<dbReference type="InterPro" id="IPR044725">
    <property type="entry name" value="CBSX3_CBS_dom"/>
</dbReference>
<feature type="domain" description="CBS" evidence="3">
    <location>
        <begin position="11"/>
        <end position="67"/>
    </location>
</feature>
<evidence type="ECO:0000313" key="5">
    <source>
        <dbReference type="Proteomes" id="UP001209922"/>
    </source>
</evidence>
<gene>
    <name evidence="4" type="ORF">OK345_07615</name>
</gene>
<dbReference type="InterPro" id="IPR051257">
    <property type="entry name" value="Diverse_CBS-Domain"/>
</dbReference>
<comment type="caution">
    <text evidence="4">The sequence shown here is derived from an EMBL/GenBank/DDBJ whole genome shotgun (WGS) entry which is preliminary data.</text>
</comment>
<dbReference type="RefSeq" id="WP_265127331.1">
    <property type="nucleotide sequence ID" value="NZ_JAPCHY010000005.1"/>
</dbReference>
<dbReference type="PANTHER" id="PTHR43080">
    <property type="entry name" value="CBS DOMAIN-CONTAINING PROTEIN CBSX3, MITOCHONDRIAL"/>
    <property type="match status" value="1"/>
</dbReference>
<protein>
    <submittedName>
        <fullName evidence="4">CBS domain-containing protein</fullName>
    </submittedName>
</protein>